<evidence type="ECO:0000256" key="1">
    <source>
        <dbReference type="ARBA" id="ARBA00005952"/>
    </source>
</evidence>
<evidence type="ECO:0000256" key="4">
    <source>
        <dbReference type="ARBA" id="ARBA00023015"/>
    </source>
</evidence>
<dbReference type="NCBIfam" id="TIGR01951">
    <property type="entry name" value="nusB"/>
    <property type="match status" value="1"/>
</dbReference>
<proteinExistence type="inferred from homology"/>
<dbReference type="HAMAP" id="MF_00073">
    <property type="entry name" value="NusB"/>
    <property type="match status" value="1"/>
</dbReference>
<evidence type="ECO:0000256" key="3">
    <source>
        <dbReference type="ARBA" id="ARBA00022884"/>
    </source>
</evidence>
<evidence type="ECO:0000259" key="7">
    <source>
        <dbReference type="Pfam" id="PF01029"/>
    </source>
</evidence>
<organism evidence="8 9">
    <name type="scientific">Capillibacterium thermochitinicola</name>
    <dbReference type="NCBI Taxonomy" id="2699427"/>
    <lineage>
        <taxon>Bacteria</taxon>
        <taxon>Bacillati</taxon>
        <taxon>Bacillota</taxon>
        <taxon>Capillibacterium</taxon>
    </lineage>
</organism>
<dbReference type="Proteomes" id="UP000657177">
    <property type="component" value="Unassembled WGS sequence"/>
</dbReference>
<keyword evidence="4 6" id="KW-0805">Transcription regulation</keyword>
<dbReference type="GO" id="GO:0006353">
    <property type="term" value="P:DNA-templated transcription termination"/>
    <property type="evidence" value="ECO:0007669"/>
    <property type="project" value="UniProtKB-UniRule"/>
</dbReference>
<evidence type="ECO:0000313" key="9">
    <source>
        <dbReference type="Proteomes" id="UP000657177"/>
    </source>
</evidence>
<dbReference type="SUPFAM" id="SSF48013">
    <property type="entry name" value="NusB-like"/>
    <property type="match status" value="1"/>
</dbReference>
<dbReference type="Pfam" id="PF01029">
    <property type="entry name" value="NusB"/>
    <property type="match status" value="1"/>
</dbReference>
<dbReference type="InterPro" id="IPR011605">
    <property type="entry name" value="NusB_fam"/>
</dbReference>
<dbReference type="InterPro" id="IPR035926">
    <property type="entry name" value="NusB-like_sf"/>
</dbReference>
<evidence type="ECO:0000313" key="8">
    <source>
        <dbReference type="EMBL" id="MBA2132898.1"/>
    </source>
</evidence>
<sequence length="148" mass="16806">MGRRLARELAFLALFQHDMGRIPWPDAVRWLLTEHELSPDAVAFLQEIVADAIAKREEIDNILRHYSQDWPLVRMASTDRNILRLAVYELLYRSDIPVEVTVNEAVEIAKKYGDEDSGKFVNGVLGTVIRAIRKMVNVTAEVDGGTDE</sequence>
<name>A0A8J6I097_9FIRM</name>
<dbReference type="EMBL" id="JAAKDE010000009">
    <property type="protein sequence ID" value="MBA2132898.1"/>
    <property type="molecule type" value="Genomic_DNA"/>
</dbReference>
<accession>A0A8J6I097</accession>
<dbReference type="GO" id="GO:0003723">
    <property type="term" value="F:RNA binding"/>
    <property type="evidence" value="ECO:0007669"/>
    <property type="project" value="UniProtKB-UniRule"/>
</dbReference>
<dbReference type="Gene3D" id="1.10.940.10">
    <property type="entry name" value="NusB-like"/>
    <property type="match status" value="1"/>
</dbReference>
<keyword evidence="9" id="KW-1185">Reference proteome</keyword>
<gene>
    <name evidence="6 8" type="primary">nusB</name>
    <name evidence="8" type="ORF">G5B42_04995</name>
</gene>
<keyword evidence="3 6" id="KW-0694">RNA-binding</keyword>
<dbReference type="AlphaFoldDB" id="A0A8J6I097"/>
<keyword evidence="5 6" id="KW-0804">Transcription</keyword>
<dbReference type="RefSeq" id="WP_181339354.1">
    <property type="nucleotide sequence ID" value="NZ_JAAKDE010000009.1"/>
</dbReference>
<dbReference type="PANTHER" id="PTHR11078:SF3">
    <property type="entry name" value="ANTITERMINATION NUSB DOMAIN-CONTAINING PROTEIN"/>
    <property type="match status" value="1"/>
</dbReference>
<dbReference type="CDD" id="cd00619">
    <property type="entry name" value="Terminator_NusB"/>
    <property type="match status" value="1"/>
</dbReference>
<comment type="similarity">
    <text evidence="1 6">Belongs to the NusB family.</text>
</comment>
<keyword evidence="2 6" id="KW-0889">Transcription antitermination</keyword>
<dbReference type="InterPro" id="IPR006027">
    <property type="entry name" value="NusB_RsmB_TIM44"/>
</dbReference>
<evidence type="ECO:0000256" key="6">
    <source>
        <dbReference type="HAMAP-Rule" id="MF_00073"/>
    </source>
</evidence>
<dbReference type="GO" id="GO:0031564">
    <property type="term" value="P:transcription antitermination"/>
    <property type="evidence" value="ECO:0007669"/>
    <property type="project" value="UniProtKB-KW"/>
</dbReference>
<comment type="function">
    <text evidence="6">Involved in transcription antitermination. Required for transcription of ribosomal RNA (rRNA) genes. Binds specifically to the boxA antiterminator sequence of the ribosomal RNA (rrn) operons.</text>
</comment>
<evidence type="ECO:0000256" key="5">
    <source>
        <dbReference type="ARBA" id="ARBA00023163"/>
    </source>
</evidence>
<feature type="domain" description="NusB/RsmB/TIM44" evidence="7">
    <location>
        <begin position="6"/>
        <end position="130"/>
    </location>
</feature>
<reference evidence="8" key="1">
    <citation type="submission" date="2020-06" db="EMBL/GenBank/DDBJ databases">
        <title>Novel chitinolytic bacterium.</title>
        <authorList>
            <person name="Ungkulpasvich U."/>
            <person name="Kosugi A."/>
            <person name="Uke A."/>
        </authorList>
    </citation>
    <scope>NUCLEOTIDE SEQUENCE</scope>
    <source>
        <strain evidence="8">UUS1-1</strain>
    </source>
</reference>
<comment type="caution">
    <text evidence="8">The sequence shown here is derived from an EMBL/GenBank/DDBJ whole genome shotgun (WGS) entry which is preliminary data.</text>
</comment>
<protein>
    <recommendedName>
        <fullName evidence="6">Transcription antitermination protein NusB</fullName>
    </recommendedName>
    <alternativeName>
        <fullName evidence="6">Antitermination factor NusB</fullName>
    </alternativeName>
</protein>
<evidence type="ECO:0000256" key="2">
    <source>
        <dbReference type="ARBA" id="ARBA00022814"/>
    </source>
</evidence>
<dbReference type="GO" id="GO:0005829">
    <property type="term" value="C:cytosol"/>
    <property type="evidence" value="ECO:0007669"/>
    <property type="project" value="TreeGrafter"/>
</dbReference>
<dbReference type="PANTHER" id="PTHR11078">
    <property type="entry name" value="N UTILIZATION SUBSTANCE PROTEIN B-RELATED"/>
    <property type="match status" value="1"/>
</dbReference>